<name>A0AA40F3D3_9PEZI</name>
<organism evidence="2 3">
    <name type="scientific">Schizothecium vesticola</name>
    <dbReference type="NCBI Taxonomy" id="314040"/>
    <lineage>
        <taxon>Eukaryota</taxon>
        <taxon>Fungi</taxon>
        <taxon>Dikarya</taxon>
        <taxon>Ascomycota</taxon>
        <taxon>Pezizomycotina</taxon>
        <taxon>Sordariomycetes</taxon>
        <taxon>Sordariomycetidae</taxon>
        <taxon>Sordariales</taxon>
        <taxon>Schizotheciaceae</taxon>
        <taxon>Schizothecium</taxon>
    </lineage>
</organism>
<dbReference type="Proteomes" id="UP001172155">
    <property type="component" value="Unassembled WGS sequence"/>
</dbReference>
<protein>
    <submittedName>
        <fullName evidence="2">Uncharacterized protein</fullName>
    </submittedName>
</protein>
<dbReference type="EMBL" id="JAUKUD010000003">
    <property type="protein sequence ID" value="KAK0750428.1"/>
    <property type="molecule type" value="Genomic_DNA"/>
</dbReference>
<evidence type="ECO:0000313" key="2">
    <source>
        <dbReference type="EMBL" id="KAK0750428.1"/>
    </source>
</evidence>
<keyword evidence="3" id="KW-1185">Reference proteome</keyword>
<evidence type="ECO:0000256" key="1">
    <source>
        <dbReference type="SAM" id="MobiDB-lite"/>
    </source>
</evidence>
<sequence>MRMPQLSDCSHGILSHGAQKTQDKSAAAAKLKPTLAGQQALTGGYGTTPEVQGWPTHSEHGGGVG</sequence>
<feature type="non-terminal residue" evidence="2">
    <location>
        <position position="65"/>
    </location>
</feature>
<accession>A0AA40F3D3</accession>
<reference evidence="2" key="1">
    <citation type="submission" date="2023-06" db="EMBL/GenBank/DDBJ databases">
        <title>Genome-scale phylogeny and comparative genomics of the fungal order Sordariales.</title>
        <authorList>
            <consortium name="Lawrence Berkeley National Laboratory"/>
            <person name="Hensen N."/>
            <person name="Bonometti L."/>
            <person name="Westerberg I."/>
            <person name="Brannstrom I.O."/>
            <person name="Guillou S."/>
            <person name="Cros-Aarteil S."/>
            <person name="Calhoun S."/>
            <person name="Haridas S."/>
            <person name="Kuo A."/>
            <person name="Mondo S."/>
            <person name="Pangilinan J."/>
            <person name="Riley R."/>
            <person name="LaButti K."/>
            <person name="Andreopoulos B."/>
            <person name="Lipzen A."/>
            <person name="Chen C."/>
            <person name="Yanf M."/>
            <person name="Daum C."/>
            <person name="Ng V."/>
            <person name="Clum A."/>
            <person name="Steindorff A."/>
            <person name="Ohm R."/>
            <person name="Martin F."/>
            <person name="Silar P."/>
            <person name="Natvig D."/>
            <person name="Lalanne C."/>
            <person name="Gautier V."/>
            <person name="Ament-velasquez S.L."/>
            <person name="Kruys A."/>
            <person name="Hutchinson M.I."/>
            <person name="Powell A.J."/>
            <person name="Barry K."/>
            <person name="Miller A.N."/>
            <person name="Grigoriev I.V."/>
            <person name="Debuchy R."/>
            <person name="Gladieux P."/>
            <person name="Thoren M.H."/>
            <person name="Johannesson H."/>
        </authorList>
    </citation>
    <scope>NUCLEOTIDE SEQUENCE</scope>
    <source>
        <strain evidence="2">SMH3187-1</strain>
    </source>
</reference>
<proteinExistence type="predicted"/>
<gene>
    <name evidence="2" type="ORF">B0T18DRAFT_408839</name>
</gene>
<feature type="region of interest" description="Disordered" evidence="1">
    <location>
        <begin position="1"/>
        <end position="65"/>
    </location>
</feature>
<comment type="caution">
    <text evidence="2">The sequence shown here is derived from an EMBL/GenBank/DDBJ whole genome shotgun (WGS) entry which is preliminary data.</text>
</comment>
<evidence type="ECO:0000313" key="3">
    <source>
        <dbReference type="Proteomes" id="UP001172155"/>
    </source>
</evidence>
<dbReference type="AlphaFoldDB" id="A0AA40F3D3"/>